<protein>
    <submittedName>
        <fullName evidence="1">Uncharacterized protein</fullName>
    </submittedName>
</protein>
<organism evidence="1 2">
    <name type="scientific">Pistacia atlantica</name>
    <dbReference type="NCBI Taxonomy" id="434234"/>
    <lineage>
        <taxon>Eukaryota</taxon>
        <taxon>Viridiplantae</taxon>
        <taxon>Streptophyta</taxon>
        <taxon>Embryophyta</taxon>
        <taxon>Tracheophyta</taxon>
        <taxon>Spermatophyta</taxon>
        <taxon>Magnoliopsida</taxon>
        <taxon>eudicotyledons</taxon>
        <taxon>Gunneridae</taxon>
        <taxon>Pentapetalae</taxon>
        <taxon>rosids</taxon>
        <taxon>malvids</taxon>
        <taxon>Sapindales</taxon>
        <taxon>Anacardiaceae</taxon>
        <taxon>Pistacia</taxon>
    </lineage>
</organism>
<comment type="caution">
    <text evidence="1">The sequence shown here is derived from an EMBL/GenBank/DDBJ whole genome shotgun (WGS) entry which is preliminary data.</text>
</comment>
<accession>A0ACC1ABR0</accession>
<dbReference type="Proteomes" id="UP001164250">
    <property type="component" value="Chromosome 11"/>
</dbReference>
<evidence type="ECO:0000313" key="2">
    <source>
        <dbReference type="Proteomes" id="UP001164250"/>
    </source>
</evidence>
<name>A0ACC1ABR0_9ROSI</name>
<sequence>MIHILTAQTTLWEGKHGSLILKQGLPRSELRLKLLVKISTKTGFGSRPVPIFSGGCRERNFKQTIPAVKVEDGEEITYETATTSLRRAVHFFSALQASDGHWPAEIAGPLYCLQPLVMCTYITGHLNSASQQNIGRRSSVLSYVCMRILGEGPDGGEDNACARARKWILDRGGATHIPSWGKTWLSIFGVYEWSGTNPMPPEFWILPSFLPVHPTKVWCYFRTVYMPMSYLYGKKFVAPITPLTLQLREELYCQPYNQINWSRVRHACAKVLCMLACWVKDPNGDYFKKHVARIPDYLWVAEDGMKMQTFGRQEWDTSLAIQALLSSDLADEIGPVLKRGHEFIKASHGSWTFSIRDHRWQVSDCTAEGSKCCLLFSMMPPEIVGEKMEPKRFYDSVDLLLTLQQKCDKTEATIVDEDSEATTQQYSGMIAKYGNKSVVKGLRDNSHDLVKSGEIL</sequence>
<dbReference type="EMBL" id="CM047907">
    <property type="protein sequence ID" value="KAJ0083458.1"/>
    <property type="molecule type" value="Genomic_DNA"/>
</dbReference>
<evidence type="ECO:0000313" key="1">
    <source>
        <dbReference type="EMBL" id="KAJ0083458.1"/>
    </source>
</evidence>
<keyword evidence="2" id="KW-1185">Reference proteome</keyword>
<gene>
    <name evidence="1" type="ORF">Patl1_30981</name>
</gene>
<reference evidence="2" key="1">
    <citation type="journal article" date="2023" name="G3 (Bethesda)">
        <title>Genome assembly and association tests identify interacting loci associated with vigor, precocity, and sex in interspecific pistachio rootstocks.</title>
        <authorList>
            <person name="Palmer W."/>
            <person name="Jacygrad E."/>
            <person name="Sagayaradj S."/>
            <person name="Cavanaugh K."/>
            <person name="Han R."/>
            <person name="Bertier L."/>
            <person name="Beede B."/>
            <person name="Kafkas S."/>
            <person name="Golino D."/>
            <person name="Preece J."/>
            <person name="Michelmore R."/>
        </authorList>
    </citation>
    <scope>NUCLEOTIDE SEQUENCE [LARGE SCALE GENOMIC DNA]</scope>
</reference>
<proteinExistence type="predicted"/>